<evidence type="ECO:0000259" key="2">
    <source>
        <dbReference type="Pfam" id="PF12697"/>
    </source>
</evidence>
<keyword evidence="4" id="KW-1185">Reference proteome</keyword>
<dbReference type="InterPro" id="IPR029058">
    <property type="entry name" value="AB_hydrolase_fold"/>
</dbReference>
<evidence type="ECO:0000256" key="1">
    <source>
        <dbReference type="SAM" id="SignalP"/>
    </source>
</evidence>
<dbReference type="InterPro" id="IPR052897">
    <property type="entry name" value="Sec-Metab_Biosynth_Hydrolase"/>
</dbReference>
<dbReference type="PANTHER" id="PTHR37017">
    <property type="entry name" value="AB HYDROLASE-1 DOMAIN-CONTAINING PROTEIN-RELATED"/>
    <property type="match status" value="1"/>
</dbReference>
<feature type="signal peptide" evidence="1">
    <location>
        <begin position="1"/>
        <end position="18"/>
    </location>
</feature>
<protein>
    <recommendedName>
        <fullName evidence="2">AB hydrolase-1 domain-containing protein</fullName>
    </recommendedName>
</protein>
<dbReference type="SUPFAM" id="SSF53474">
    <property type="entry name" value="alpha/beta-Hydrolases"/>
    <property type="match status" value="1"/>
</dbReference>
<comment type="caution">
    <text evidence="3">The sequence shown here is derived from an EMBL/GenBank/DDBJ whole genome shotgun (WGS) entry which is preliminary data.</text>
</comment>
<dbReference type="AlphaFoldDB" id="A0A9P6PYA1"/>
<dbReference type="PANTHER" id="PTHR37017:SF11">
    <property type="entry name" value="ESTERASE_LIPASE_THIOESTERASE DOMAIN-CONTAINING PROTEIN"/>
    <property type="match status" value="1"/>
</dbReference>
<keyword evidence="1" id="KW-0732">Signal</keyword>
<feature type="chain" id="PRO_5040144175" description="AB hydrolase-1 domain-containing protein" evidence="1">
    <location>
        <begin position="19"/>
        <end position="257"/>
    </location>
</feature>
<feature type="domain" description="AB hydrolase-1" evidence="2">
    <location>
        <begin position="29"/>
        <end position="236"/>
    </location>
</feature>
<dbReference type="Gene3D" id="3.40.50.1820">
    <property type="entry name" value="alpha/beta hydrolase"/>
    <property type="match status" value="1"/>
</dbReference>
<evidence type="ECO:0000313" key="4">
    <source>
        <dbReference type="Proteomes" id="UP000807716"/>
    </source>
</evidence>
<organism evidence="3 4">
    <name type="scientific">Actinomortierella ambigua</name>
    <dbReference type="NCBI Taxonomy" id="1343610"/>
    <lineage>
        <taxon>Eukaryota</taxon>
        <taxon>Fungi</taxon>
        <taxon>Fungi incertae sedis</taxon>
        <taxon>Mucoromycota</taxon>
        <taxon>Mortierellomycotina</taxon>
        <taxon>Mortierellomycetes</taxon>
        <taxon>Mortierellales</taxon>
        <taxon>Mortierellaceae</taxon>
        <taxon>Actinomortierella</taxon>
    </lineage>
</organism>
<proteinExistence type="predicted"/>
<evidence type="ECO:0000313" key="3">
    <source>
        <dbReference type="EMBL" id="KAG0256559.1"/>
    </source>
</evidence>
<name>A0A9P6PYA1_9FUNG</name>
<gene>
    <name evidence="3" type="ORF">DFQ27_005664</name>
</gene>
<reference evidence="3" key="1">
    <citation type="journal article" date="2020" name="Fungal Divers.">
        <title>Resolving the Mortierellaceae phylogeny through synthesis of multi-gene phylogenetics and phylogenomics.</title>
        <authorList>
            <person name="Vandepol N."/>
            <person name="Liber J."/>
            <person name="Desiro A."/>
            <person name="Na H."/>
            <person name="Kennedy M."/>
            <person name="Barry K."/>
            <person name="Grigoriev I.V."/>
            <person name="Miller A.N."/>
            <person name="O'Donnell K."/>
            <person name="Stajich J.E."/>
            <person name="Bonito G."/>
        </authorList>
    </citation>
    <scope>NUCLEOTIDE SEQUENCE</scope>
    <source>
        <strain evidence="3">BC1065</strain>
    </source>
</reference>
<accession>A0A9P6PYA1</accession>
<dbReference type="Proteomes" id="UP000807716">
    <property type="component" value="Unassembled WGS sequence"/>
</dbReference>
<dbReference type="InterPro" id="IPR000073">
    <property type="entry name" value="AB_hydrolase_1"/>
</dbReference>
<dbReference type="OrthoDB" id="1263307at2759"/>
<dbReference type="Pfam" id="PF12697">
    <property type="entry name" value="Abhydrolase_6"/>
    <property type="match status" value="1"/>
</dbReference>
<dbReference type="EMBL" id="JAAAJB010000405">
    <property type="protein sequence ID" value="KAG0256559.1"/>
    <property type="molecule type" value="Genomic_DNA"/>
</dbReference>
<sequence length="257" mass="27713">MRFSFAVFLLASVGVAFSQKPTNSTKPSIVLVHGALADGSSWSDVITQLQARKYENVWAVQQPLSSIPNDIAKVNEALDWIPGPVVLVGHSFGGMVVTNAGNHPKVKALVYVSAFTPDEGETVASMSQGFPPVPSAQVYQQDKQGRFYLKPSDFHKYFCPDLPRAKSNLLAAVQGLTDLSRFEWKSGPAAWKTKPSYVVVSGKDQIIPPQLLAAGAKKINPKKVLTLPRASHATPFTASTKITKLIVEAAEAVAQDN</sequence>